<feature type="domain" description="TiaS-like TCKD" evidence="1">
    <location>
        <begin position="209"/>
        <end position="268"/>
    </location>
</feature>
<dbReference type="RefSeq" id="WP_012618616.1">
    <property type="nucleotide sequence ID" value="NC_011832.1"/>
</dbReference>
<evidence type="ECO:0000259" key="1">
    <source>
        <dbReference type="Pfam" id="PF22641"/>
    </source>
</evidence>
<evidence type="ECO:0000313" key="3">
    <source>
        <dbReference type="Proteomes" id="UP000002457"/>
    </source>
</evidence>
<protein>
    <recommendedName>
        <fullName evidence="1">TiaS-like TCKD domain-containing protein</fullName>
    </recommendedName>
</protein>
<dbReference type="EMBL" id="CP001338">
    <property type="protein sequence ID" value="ACL17297.1"/>
    <property type="molecule type" value="Genomic_DNA"/>
</dbReference>
<dbReference type="HOGENOM" id="CLU_065511_0_0_2"/>
<sequence>MSRVLERRRQFLSLMRQFTLDRGFFQITDVAEALQVPRSTAQDWVKRLIEEGCLIVRESPHGRHGGHYAAVSAVPASTCRRIFTTTDGDEVEIFHECISGACAAFCGFHHTKSGGVITAIERDGPLLREHGRIGEAHLKIGLYPAPAVGVGAIRREGVNILQEITSIGGPAYSLTEMIGHAEGVCEVRIRREGSLVTGEVITQDLTHLIIGIDDTDGPDGGATFALAVALLQHLGRIKGVIPIGHRVAMLNPSIEQKTVGNACSYLELAVDPELVTEVTARCKKFVGDESRSPEWGIAVKEGFQIGPALRAYGECARIGYLSRDIAEETAAAHAISLYGGDGVIGALAAVALAGVPTETLLDLRIPIC</sequence>
<dbReference type="KEGG" id="mpl:Mpal_1994"/>
<keyword evidence="3" id="KW-1185">Reference proteome</keyword>
<dbReference type="AlphaFoldDB" id="B8GDE6"/>
<dbReference type="Proteomes" id="UP000002457">
    <property type="component" value="Chromosome"/>
</dbReference>
<dbReference type="STRING" id="521011.Mpal_1994"/>
<dbReference type="PANTHER" id="PTHR40705:SF2">
    <property type="entry name" value="DUF1743 DOMAIN-CONTAINING PROTEIN"/>
    <property type="match status" value="1"/>
</dbReference>
<reference evidence="2 3" key="1">
    <citation type="journal article" date="2015" name="Genome Announc.">
        <title>Complete Genome Sequence of Methanosphaerula palustris E1-9CT, a Hydrogenotrophic Methanogen Isolated from a Minerotrophic Fen Peatland.</title>
        <authorList>
            <person name="Cadillo-Quiroz H."/>
            <person name="Browne P."/>
            <person name="Kyrpides N."/>
            <person name="Woyke T."/>
            <person name="Goodwin L."/>
            <person name="Detter C."/>
            <person name="Yavitt J.B."/>
            <person name="Zinder S.H."/>
        </authorList>
    </citation>
    <scope>NUCLEOTIDE SEQUENCE [LARGE SCALE GENOMIC DNA]</scope>
    <source>
        <strain evidence="3">ATCC BAA-1556 / DSM 19958 / E1-9c</strain>
    </source>
</reference>
<dbReference type="InterPro" id="IPR053870">
    <property type="entry name" value="TiaS-like_TCKD"/>
</dbReference>
<organism evidence="2 3">
    <name type="scientific">Methanosphaerula palustris (strain ATCC BAA-1556 / DSM 19958 / E1-9c)</name>
    <dbReference type="NCBI Taxonomy" id="521011"/>
    <lineage>
        <taxon>Archaea</taxon>
        <taxon>Methanobacteriati</taxon>
        <taxon>Methanobacteriota</taxon>
        <taxon>Stenosarchaea group</taxon>
        <taxon>Methanomicrobia</taxon>
        <taxon>Methanomicrobiales</taxon>
        <taxon>Methanoregulaceae</taxon>
        <taxon>Methanosphaerula</taxon>
    </lineage>
</organism>
<dbReference type="eggNOG" id="arCOG01116">
    <property type="taxonomic scope" value="Archaea"/>
</dbReference>
<proteinExistence type="predicted"/>
<evidence type="ECO:0000313" key="2">
    <source>
        <dbReference type="EMBL" id="ACL17297.1"/>
    </source>
</evidence>
<dbReference type="GeneID" id="7270800"/>
<gene>
    <name evidence="2" type="ordered locus">Mpal_1994</name>
</gene>
<dbReference type="PANTHER" id="PTHR40705">
    <property type="entry name" value="TRNA(ILE2) 2-AGMATINYLCYTIDINE SYNTHETASE TIAS"/>
    <property type="match status" value="1"/>
</dbReference>
<dbReference type="Pfam" id="PF22641">
    <property type="entry name" value="TiaS_TCKD"/>
    <property type="match status" value="1"/>
</dbReference>
<accession>B8GDE6</accession>
<dbReference type="OrthoDB" id="52716at2157"/>
<dbReference type="Gene3D" id="3.30.70.2200">
    <property type="match status" value="1"/>
</dbReference>
<name>B8GDE6_METPE</name>